<evidence type="ECO:0000256" key="2">
    <source>
        <dbReference type="PIRSR" id="PIRSR037799-1"/>
    </source>
</evidence>
<dbReference type="OrthoDB" id="5405937at2"/>
<feature type="domain" description="4-oxalocrotonate tautomerase-like" evidence="3">
    <location>
        <begin position="2"/>
        <end position="52"/>
    </location>
</feature>
<keyword evidence="1" id="KW-0413">Isomerase</keyword>
<dbReference type="EMBL" id="CP042806">
    <property type="protein sequence ID" value="QEE30309.1"/>
    <property type="molecule type" value="Genomic_DNA"/>
</dbReference>
<evidence type="ECO:0000313" key="4">
    <source>
        <dbReference type="EMBL" id="QEE30309.1"/>
    </source>
</evidence>
<organism evidence="4 5">
    <name type="scientific">Terriglobus albidus</name>
    <dbReference type="NCBI Taxonomy" id="1592106"/>
    <lineage>
        <taxon>Bacteria</taxon>
        <taxon>Pseudomonadati</taxon>
        <taxon>Acidobacteriota</taxon>
        <taxon>Terriglobia</taxon>
        <taxon>Terriglobales</taxon>
        <taxon>Acidobacteriaceae</taxon>
        <taxon>Terriglobus</taxon>
    </lineage>
</organism>
<dbReference type="GO" id="GO:0005737">
    <property type="term" value="C:cytoplasm"/>
    <property type="evidence" value="ECO:0007669"/>
    <property type="project" value="InterPro"/>
</dbReference>
<dbReference type="RefSeq" id="WP_147649578.1">
    <property type="nucleotide sequence ID" value="NZ_CP042806.1"/>
</dbReference>
<dbReference type="AlphaFoldDB" id="A0A5B9EEW1"/>
<sequence>MPHVVVKLWPGKSEKQKEQLAMEITDSVMSVLDYGAESVSVAVEEVTPLDWAGKVYHPEIEQKWDQLYKKPDYTME</sequence>
<name>A0A5B9EEW1_9BACT</name>
<dbReference type="Proteomes" id="UP000321820">
    <property type="component" value="Chromosome"/>
</dbReference>
<feature type="active site" description="Proton acceptor; via imino nitrogen" evidence="2">
    <location>
        <position position="2"/>
    </location>
</feature>
<reference evidence="4 5" key="1">
    <citation type="submission" date="2019-08" db="EMBL/GenBank/DDBJ databases">
        <title>Complete genome sequence of Terriglobus albidus strain ORNL.</title>
        <authorList>
            <person name="Podar M."/>
        </authorList>
    </citation>
    <scope>NUCLEOTIDE SEQUENCE [LARGE SCALE GENOMIC DNA]</scope>
    <source>
        <strain evidence="4 5">ORNL</strain>
    </source>
</reference>
<evidence type="ECO:0000256" key="1">
    <source>
        <dbReference type="ARBA" id="ARBA00023235"/>
    </source>
</evidence>
<keyword evidence="5" id="KW-1185">Reference proteome</keyword>
<dbReference type="PIRSF" id="PIRSF037799">
    <property type="entry name" value="Tautomer_YdcE_prd"/>
    <property type="match status" value="1"/>
</dbReference>
<dbReference type="InterPro" id="IPR017284">
    <property type="entry name" value="Tautomerase_PptA"/>
</dbReference>
<proteinExistence type="predicted"/>
<evidence type="ECO:0000259" key="3">
    <source>
        <dbReference type="Pfam" id="PF01361"/>
    </source>
</evidence>
<dbReference type="GO" id="GO:0016862">
    <property type="term" value="F:intramolecular oxidoreductase activity, interconverting keto- and enol-groups"/>
    <property type="evidence" value="ECO:0007669"/>
    <property type="project" value="InterPro"/>
</dbReference>
<protein>
    <submittedName>
        <fullName evidence="4">4-oxalocrotonate tautomerase</fullName>
    </submittedName>
</protein>
<gene>
    <name evidence="4" type="ORF">FTW19_21395</name>
</gene>
<dbReference type="SUPFAM" id="SSF55331">
    <property type="entry name" value="Tautomerase/MIF"/>
    <property type="match status" value="1"/>
</dbReference>
<evidence type="ECO:0000313" key="5">
    <source>
        <dbReference type="Proteomes" id="UP000321820"/>
    </source>
</evidence>
<accession>A0A5B9EEW1</accession>
<dbReference type="KEGG" id="talb:FTW19_21395"/>
<dbReference type="InterPro" id="IPR004370">
    <property type="entry name" value="4-OT-like_dom"/>
</dbReference>
<dbReference type="InterPro" id="IPR014347">
    <property type="entry name" value="Tautomerase/MIF_sf"/>
</dbReference>
<dbReference type="Pfam" id="PF01361">
    <property type="entry name" value="Tautomerase"/>
    <property type="match status" value="1"/>
</dbReference>
<dbReference type="Gene3D" id="3.30.429.10">
    <property type="entry name" value="Macrophage Migration Inhibitory Factor"/>
    <property type="match status" value="1"/>
</dbReference>